<evidence type="ECO:0000313" key="6">
    <source>
        <dbReference type="EMBL" id="NKX50924.1"/>
    </source>
</evidence>
<keyword evidence="3" id="KW-0862">Zinc</keyword>
<dbReference type="Pfam" id="PF02868">
    <property type="entry name" value="Peptidase_M4_C"/>
    <property type="match status" value="1"/>
</dbReference>
<keyword evidence="2" id="KW-0378">Hydrolase</keyword>
<feature type="domain" description="Peptidase M4 C-terminal" evidence="5">
    <location>
        <begin position="2"/>
        <end position="73"/>
    </location>
</feature>
<keyword evidence="7" id="KW-1185">Reference proteome</keyword>
<keyword evidence="1" id="KW-0645">Protease</keyword>
<dbReference type="EMBL" id="JAAZSR010000144">
    <property type="protein sequence ID" value="NKX50924.1"/>
    <property type="molecule type" value="Genomic_DNA"/>
</dbReference>
<keyword evidence="4" id="KW-0482">Metalloprotease</keyword>
<sequence>PSRAFVLLALRLGGYAWERAGLVWYDALTGPETGAQTDFAGFARATASAAAKRYGRESEEHAALAAARAEAGILG</sequence>
<evidence type="ECO:0000313" key="7">
    <source>
        <dbReference type="Proteomes" id="UP000523795"/>
    </source>
</evidence>
<evidence type="ECO:0000256" key="2">
    <source>
        <dbReference type="ARBA" id="ARBA00022801"/>
    </source>
</evidence>
<dbReference type="Proteomes" id="UP000523795">
    <property type="component" value="Unassembled WGS sequence"/>
</dbReference>
<comment type="caution">
    <text evidence="6">The sequence shown here is derived from an EMBL/GenBank/DDBJ whole genome shotgun (WGS) entry which is preliminary data.</text>
</comment>
<evidence type="ECO:0000256" key="1">
    <source>
        <dbReference type="ARBA" id="ARBA00022670"/>
    </source>
</evidence>
<evidence type="ECO:0000256" key="3">
    <source>
        <dbReference type="ARBA" id="ARBA00022833"/>
    </source>
</evidence>
<dbReference type="Gene3D" id="1.10.390.10">
    <property type="entry name" value="Neutral Protease Domain 2"/>
    <property type="match status" value="1"/>
</dbReference>
<name>A0ABX1JQ21_9MICC</name>
<accession>A0ABX1JQ21</accession>
<gene>
    <name evidence="6" type="ORF">HER39_10170</name>
</gene>
<proteinExistence type="predicted"/>
<protein>
    <submittedName>
        <fullName evidence="6">M4 family metallopeptidase</fullName>
    </submittedName>
</protein>
<dbReference type="SUPFAM" id="SSF55486">
    <property type="entry name" value="Metalloproteases ('zincins'), catalytic domain"/>
    <property type="match status" value="1"/>
</dbReference>
<feature type="non-terminal residue" evidence="6">
    <location>
        <position position="1"/>
    </location>
</feature>
<dbReference type="InterPro" id="IPR001570">
    <property type="entry name" value="Peptidase_M4_C_domain"/>
</dbReference>
<organism evidence="6 7">
    <name type="scientific">Arthrobacter deserti</name>
    <dbReference type="NCBI Taxonomy" id="1742687"/>
    <lineage>
        <taxon>Bacteria</taxon>
        <taxon>Bacillati</taxon>
        <taxon>Actinomycetota</taxon>
        <taxon>Actinomycetes</taxon>
        <taxon>Micrococcales</taxon>
        <taxon>Micrococcaceae</taxon>
        <taxon>Arthrobacter</taxon>
    </lineage>
</organism>
<evidence type="ECO:0000259" key="5">
    <source>
        <dbReference type="Pfam" id="PF02868"/>
    </source>
</evidence>
<dbReference type="InterPro" id="IPR027268">
    <property type="entry name" value="Peptidase_M4/M1_CTD_sf"/>
</dbReference>
<reference evidence="6 7" key="1">
    <citation type="submission" date="2020-04" db="EMBL/GenBank/DDBJ databases">
        <authorList>
            <person name="Liu S."/>
        </authorList>
    </citation>
    <scope>NUCLEOTIDE SEQUENCE [LARGE SCALE GENOMIC DNA]</scope>
    <source>
        <strain evidence="6 7">CGMCC 1.15091</strain>
    </source>
</reference>
<evidence type="ECO:0000256" key="4">
    <source>
        <dbReference type="ARBA" id="ARBA00023049"/>
    </source>
</evidence>